<reference evidence="3 4" key="1">
    <citation type="submission" date="2024-09" db="EMBL/GenBank/DDBJ databases">
        <authorList>
            <person name="Sun Q."/>
            <person name="Mori K."/>
        </authorList>
    </citation>
    <scope>NUCLEOTIDE SEQUENCE [LARGE SCALE GENOMIC DNA]</scope>
    <source>
        <strain evidence="3 4">TBRC 7907</strain>
    </source>
</reference>
<feature type="domain" description="Erythromycin biosynthesis protein CIII-like C-terminal" evidence="2">
    <location>
        <begin position="259"/>
        <end position="375"/>
    </location>
</feature>
<dbReference type="InterPro" id="IPR010610">
    <property type="entry name" value="EryCIII-like_C"/>
</dbReference>
<evidence type="ECO:0000256" key="1">
    <source>
        <dbReference type="ARBA" id="ARBA00022679"/>
    </source>
</evidence>
<evidence type="ECO:0000313" key="3">
    <source>
        <dbReference type="EMBL" id="MFB9905797.1"/>
    </source>
</evidence>
<dbReference type="SUPFAM" id="SSF53756">
    <property type="entry name" value="UDP-Glycosyltransferase/glycogen phosphorylase"/>
    <property type="match status" value="1"/>
</dbReference>
<organism evidence="3 4">
    <name type="scientific">Allokutzneria oryzae</name>
    <dbReference type="NCBI Taxonomy" id="1378989"/>
    <lineage>
        <taxon>Bacteria</taxon>
        <taxon>Bacillati</taxon>
        <taxon>Actinomycetota</taxon>
        <taxon>Actinomycetes</taxon>
        <taxon>Pseudonocardiales</taxon>
        <taxon>Pseudonocardiaceae</taxon>
        <taxon>Allokutzneria</taxon>
    </lineage>
</organism>
<dbReference type="PANTHER" id="PTHR48050">
    <property type="entry name" value="STEROL 3-BETA-GLUCOSYLTRANSFERASE"/>
    <property type="match status" value="1"/>
</dbReference>
<dbReference type="Pfam" id="PF06722">
    <property type="entry name" value="EryCIII-like_C"/>
    <property type="match status" value="1"/>
</dbReference>
<keyword evidence="4" id="KW-1185">Reference proteome</keyword>
<evidence type="ECO:0000313" key="4">
    <source>
        <dbReference type="Proteomes" id="UP001589693"/>
    </source>
</evidence>
<dbReference type="CDD" id="cd03784">
    <property type="entry name" value="GT1_Gtf-like"/>
    <property type="match status" value="1"/>
</dbReference>
<dbReference type="InterPro" id="IPR050426">
    <property type="entry name" value="Glycosyltransferase_28"/>
</dbReference>
<dbReference type="RefSeq" id="WP_377853156.1">
    <property type="nucleotide sequence ID" value="NZ_JBHLZU010000015.1"/>
</dbReference>
<dbReference type="Gene3D" id="3.40.50.2000">
    <property type="entry name" value="Glycogen Phosphorylase B"/>
    <property type="match status" value="2"/>
</dbReference>
<dbReference type="InterPro" id="IPR002213">
    <property type="entry name" value="UDP_glucos_trans"/>
</dbReference>
<dbReference type="EMBL" id="JBHLZU010000015">
    <property type="protein sequence ID" value="MFB9905797.1"/>
    <property type="molecule type" value="Genomic_DNA"/>
</dbReference>
<dbReference type="PROSITE" id="PS00375">
    <property type="entry name" value="UDPGT"/>
    <property type="match status" value="1"/>
</dbReference>
<protein>
    <submittedName>
        <fullName evidence="3">Glycosyltransferase</fullName>
    </submittedName>
</protein>
<accession>A0ABV5ZY16</accession>
<dbReference type="PANTHER" id="PTHR48050:SF13">
    <property type="entry name" value="STEROL 3-BETA-GLUCOSYLTRANSFERASE UGT80A2"/>
    <property type="match status" value="1"/>
</dbReference>
<proteinExistence type="predicted"/>
<keyword evidence="1" id="KW-0808">Transferase</keyword>
<name>A0ABV5ZY16_9PSEU</name>
<evidence type="ECO:0000259" key="2">
    <source>
        <dbReference type="Pfam" id="PF06722"/>
    </source>
</evidence>
<dbReference type="InterPro" id="IPR035595">
    <property type="entry name" value="UDP_glycos_trans_CS"/>
</dbReference>
<dbReference type="Proteomes" id="UP001589693">
    <property type="component" value="Unassembled WGS sequence"/>
</dbReference>
<gene>
    <name evidence="3" type="ORF">ACFFQA_17825</name>
</gene>
<sequence>MSRILFVVPPLAGHVLPTVALGQELAERGHQVAWVGHSEVAGRLLPEELTLFLPEGPGSGAWLAEMSERSRGLRGPAAFQFLWKDFLVPLAGRMMAGVETAVRQFGADLLVVDQQALAGALSARRHRLPWITSATTSAELTNPFTMVPKFGDWVRGQLEELQRAQGIRPDDAALGDLRFSEHLVLAYTTESFVGANATVPSQCVFVGPSLGKRVEVGEDYDWDWLDPRKQHVLVSMGTIDRENNGRFLNTVVEAVAPLAQRLQVTIAAAPGLIRHSPDHVRVREFVPQLDLLKRSAAVVCHGGHNTVCESLANGLPLVVAPIRDDQPIIAEQVVAAGAGRRAHFARVGPVELREAILSVLDQPGYRAAAEQIQSSFADAGGTVTAADHVEKLL</sequence>
<comment type="caution">
    <text evidence="3">The sequence shown here is derived from an EMBL/GenBank/DDBJ whole genome shotgun (WGS) entry which is preliminary data.</text>
</comment>